<gene>
    <name evidence="1" type="ORF">H4R26_005952</name>
</gene>
<sequence length="130" mass="14028">MENLDLHSLILEELSEVLAHTCTLPADASASDVLGMDPAVQRIISQCPPLPGGKSGGGIHGGSRRPVNRRHENALLALAKILSQSESDGVRQLLLNRLIEYLDALPSYAYSFSPLGVLGVPTEHWFLEGF</sequence>
<protein>
    <submittedName>
        <fullName evidence="1">Uncharacterized protein</fullName>
    </submittedName>
</protein>
<name>A0A9W8BET0_9FUNG</name>
<dbReference type="AlphaFoldDB" id="A0A9W8BET0"/>
<keyword evidence="2" id="KW-1185">Reference proteome</keyword>
<reference evidence="1" key="1">
    <citation type="submission" date="2022-07" db="EMBL/GenBank/DDBJ databases">
        <title>Phylogenomic reconstructions and comparative analyses of Kickxellomycotina fungi.</title>
        <authorList>
            <person name="Reynolds N.K."/>
            <person name="Stajich J.E."/>
            <person name="Barry K."/>
            <person name="Grigoriev I.V."/>
            <person name="Crous P."/>
            <person name="Smith M.E."/>
        </authorList>
    </citation>
    <scope>NUCLEOTIDE SEQUENCE</scope>
    <source>
        <strain evidence="1">IMI 214461</strain>
    </source>
</reference>
<organism evidence="1 2">
    <name type="scientific">Coemansia thaxteri</name>
    <dbReference type="NCBI Taxonomy" id="2663907"/>
    <lineage>
        <taxon>Eukaryota</taxon>
        <taxon>Fungi</taxon>
        <taxon>Fungi incertae sedis</taxon>
        <taxon>Zoopagomycota</taxon>
        <taxon>Kickxellomycotina</taxon>
        <taxon>Kickxellomycetes</taxon>
        <taxon>Kickxellales</taxon>
        <taxon>Kickxellaceae</taxon>
        <taxon>Coemansia</taxon>
    </lineage>
</organism>
<dbReference type="EMBL" id="JANBQF010001492">
    <property type="protein sequence ID" value="KAJ1997110.1"/>
    <property type="molecule type" value="Genomic_DNA"/>
</dbReference>
<proteinExistence type="predicted"/>
<evidence type="ECO:0000313" key="2">
    <source>
        <dbReference type="Proteomes" id="UP001150907"/>
    </source>
</evidence>
<comment type="caution">
    <text evidence="1">The sequence shown here is derived from an EMBL/GenBank/DDBJ whole genome shotgun (WGS) entry which is preliminary data.</text>
</comment>
<evidence type="ECO:0000313" key="1">
    <source>
        <dbReference type="EMBL" id="KAJ1997110.1"/>
    </source>
</evidence>
<feature type="non-terminal residue" evidence="1">
    <location>
        <position position="130"/>
    </location>
</feature>
<dbReference type="Proteomes" id="UP001150907">
    <property type="component" value="Unassembled WGS sequence"/>
</dbReference>
<accession>A0A9W8BET0</accession>
<dbReference type="OrthoDB" id="5592133at2759"/>